<dbReference type="AlphaFoldDB" id="A0A7W8CZK4"/>
<proteinExistence type="predicted"/>
<accession>A0A7W8CZK4</accession>
<gene>
    <name evidence="2" type="ORF">HNQ47_001280</name>
</gene>
<keyword evidence="1" id="KW-1133">Transmembrane helix</keyword>
<keyword evidence="1" id="KW-0812">Transmembrane</keyword>
<dbReference type="Proteomes" id="UP000539953">
    <property type="component" value="Unassembled WGS sequence"/>
</dbReference>
<evidence type="ECO:0000256" key="1">
    <source>
        <dbReference type="SAM" id="Phobius"/>
    </source>
</evidence>
<dbReference type="EMBL" id="JACHHK010000004">
    <property type="protein sequence ID" value="MBB5183259.1"/>
    <property type="molecule type" value="Genomic_DNA"/>
</dbReference>
<dbReference type="RefSeq" id="WP_183328555.1">
    <property type="nucleotide sequence ID" value="NZ_JACHHK010000004.1"/>
</dbReference>
<keyword evidence="1" id="KW-0472">Membrane</keyword>
<sequence>MALVYGILFLGALVGIYIFLYIQNKKTPVPKGCENLKADCEGCKITSCSLRDKKLKEEK</sequence>
<evidence type="ECO:0000313" key="2">
    <source>
        <dbReference type="EMBL" id="MBB5183259.1"/>
    </source>
</evidence>
<organism evidence="2 3">
    <name type="scientific">Catenisphaera adipataccumulans</name>
    <dbReference type="NCBI Taxonomy" id="700500"/>
    <lineage>
        <taxon>Bacteria</taxon>
        <taxon>Bacillati</taxon>
        <taxon>Bacillota</taxon>
        <taxon>Erysipelotrichia</taxon>
        <taxon>Erysipelotrichales</taxon>
        <taxon>Erysipelotrichaceae</taxon>
        <taxon>Catenisphaera</taxon>
    </lineage>
</organism>
<evidence type="ECO:0000313" key="3">
    <source>
        <dbReference type="Proteomes" id="UP000539953"/>
    </source>
</evidence>
<comment type="caution">
    <text evidence="2">The sequence shown here is derived from an EMBL/GenBank/DDBJ whole genome shotgun (WGS) entry which is preliminary data.</text>
</comment>
<evidence type="ECO:0008006" key="4">
    <source>
        <dbReference type="Google" id="ProtNLM"/>
    </source>
</evidence>
<reference evidence="2 3" key="1">
    <citation type="submission" date="2020-08" db="EMBL/GenBank/DDBJ databases">
        <title>Genomic Encyclopedia of Type Strains, Phase IV (KMG-IV): sequencing the most valuable type-strain genomes for metagenomic binning, comparative biology and taxonomic classification.</title>
        <authorList>
            <person name="Goeker M."/>
        </authorList>
    </citation>
    <scope>NUCLEOTIDE SEQUENCE [LARGE SCALE GENOMIC DNA]</scope>
    <source>
        <strain evidence="2 3">DSM 25799</strain>
    </source>
</reference>
<feature type="transmembrane region" description="Helical" evidence="1">
    <location>
        <begin position="6"/>
        <end position="22"/>
    </location>
</feature>
<keyword evidence="3" id="KW-1185">Reference proteome</keyword>
<name>A0A7W8CZK4_9FIRM</name>
<protein>
    <recommendedName>
        <fullName evidence="4">FeoB-associated Cys-rich membrane protein</fullName>
    </recommendedName>
</protein>